<sequence length="299" mass="33181">MIVITLTKVPNALRGDLTKWYQEIQTGVYVGSVSARIRDSLWLRIVKNIGRGEATMVYNANNELGYQFKTTRRDHQVVDYDGIPLMMHLNAAPQAEEHGYSDAAKFHKARVMSQKAQQKRSQRSRKNNKPMVAVDIETTGLDPSKDVIISIGAVKATTDGQVAEFSRLISVTESIPEKISTLTGLTNDILAKQGVPIVEALSGLNAFIGDCAIVGYNFHFDEAFLKQAFISNNLEALRSQPIDLMPIVKRTNAFLDNYRLATVLSAYEIENLKPHHALEDARATLALAQALSKVEKLKI</sequence>
<dbReference type="PANTHER" id="PTHR30231:SF4">
    <property type="entry name" value="PROTEIN NEN2"/>
    <property type="match status" value="1"/>
</dbReference>
<keyword evidence="7" id="KW-0239">DNA-directed DNA polymerase</keyword>
<dbReference type="InterPro" id="IPR010152">
    <property type="entry name" value="CRISPR-assoc_prot_Cas2_sub"/>
</dbReference>
<reference evidence="10 11" key="1">
    <citation type="journal article" date="2015" name="Genome Announc.">
        <title>Expanding the biotechnology potential of lactobacilli through comparative genomics of 213 strains and associated genera.</title>
        <authorList>
            <person name="Sun Z."/>
            <person name="Harris H.M."/>
            <person name="McCann A."/>
            <person name="Guo C."/>
            <person name="Argimon S."/>
            <person name="Zhang W."/>
            <person name="Yang X."/>
            <person name="Jeffery I.B."/>
            <person name="Cooney J.C."/>
            <person name="Kagawa T.F."/>
            <person name="Liu W."/>
            <person name="Song Y."/>
            <person name="Salvetti E."/>
            <person name="Wrobel A."/>
            <person name="Rasinkangas P."/>
            <person name="Parkhill J."/>
            <person name="Rea M.C."/>
            <person name="O'Sullivan O."/>
            <person name="Ritari J."/>
            <person name="Douillard F.P."/>
            <person name="Paul Ross R."/>
            <person name="Yang R."/>
            <person name="Briner A.E."/>
            <person name="Felis G.E."/>
            <person name="de Vos W.M."/>
            <person name="Barrangou R."/>
            <person name="Klaenhammer T.R."/>
            <person name="Caufield P.W."/>
            <person name="Cui Y."/>
            <person name="Zhang H."/>
            <person name="O'Toole P.W."/>
        </authorList>
    </citation>
    <scope>NUCLEOTIDE SEQUENCE [LARGE SCALE GENOMIC DNA]</scope>
    <source>
        <strain evidence="10 11">DSM 20314</strain>
    </source>
</reference>
<dbReference type="InterPro" id="IPR013520">
    <property type="entry name" value="Ribonucl_H"/>
</dbReference>
<dbReference type="RefSeq" id="WP_050338828.1">
    <property type="nucleotide sequence ID" value="NZ_AZCU01000003.1"/>
</dbReference>
<dbReference type="GO" id="GO:0008408">
    <property type="term" value="F:3'-5' exonuclease activity"/>
    <property type="evidence" value="ECO:0007669"/>
    <property type="project" value="TreeGrafter"/>
</dbReference>
<feature type="domain" description="Exonuclease" evidence="9">
    <location>
        <begin position="130"/>
        <end position="297"/>
    </location>
</feature>
<evidence type="ECO:0000256" key="8">
    <source>
        <dbReference type="ARBA" id="ARBA00070925"/>
    </source>
</evidence>
<evidence type="ECO:0000256" key="2">
    <source>
        <dbReference type="ARBA" id="ARBA00022695"/>
    </source>
</evidence>
<evidence type="ECO:0000256" key="3">
    <source>
        <dbReference type="ARBA" id="ARBA00022705"/>
    </source>
</evidence>
<dbReference type="PANTHER" id="PTHR30231">
    <property type="entry name" value="DNA POLYMERASE III SUBUNIT EPSILON"/>
    <property type="match status" value="1"/>
</dbReference>
<evidence type="ECO:0000256" key="4">
    <source>
        <dbReference type="ARBA" id="ARBA00022722"/>
    </source>
</evidence>
<dbReference type="Pfam" id="PF00929">
    <property type="entry name" value="RNase_T"/>
    <property type="match status" value="1"/>
</dbReference>
<gene>
    <name evidence="10" type="ORF">FD24_GL002157</name>
</gene>
<dbReference type="GO" id="GO:0003676">
    <property type="term" value="F:nucleic acid binding"/>
    <property type="evidence" value="ECO:0007669"/>
    <property type="project" value="InterPro"/>
</dbReference>
<protein>
    <recommendedName>
        <fullName evidence="8">DNA polymerase III polC-type</fullName>
    </recommendedName>
</protein>
<keyword evidence="1" id="KW-0808">Transferase</keyword>
<evidence type="ECO:0000256" key="7">
    <source>
        <dbReference type="ARBA" id="ARBA00022932"/>
    </source>
</evidence>
<proteinExistence type="predicted"/>
<dbReference type="GO" id="GO:0003887">
    <property type="term" value="F:DNA-directed DNA polymerase activity"/>
    <property type="evidence" value="ECO:0007669"/>
    <property type="project" value="UniProtKB-KW"/>
</dbReference>
<evidence type="ECO:0000256" key="1">
    <source>
        <dbReference type="ARBA" id="ARBA00022679"/>
    </source>
</evidence>
<dbReference type="Proteomes" id="UP000051020">
    <property type="component" value="Unassembled WGS sequence"/>
</dbReference>
<keyword evidence="6" id="KW-0269">Exonuclease</keyword>
<name>A0A837RE65_LACPE</name>
<keyword evidence="3" id="KW-0235">DNA replication</keyword>
<dbReference type="CDD" id="cd09755">
    <property type="entry name" value="Cas2_I-E"/>
    <property type="match status" value="1"/>
</dbReference>
<dbReference type="FunFam" id="3.30.420.10:FF:000045">
    <property type="entry name" value="3'-5' exonuclease DinG"/>
    <property type="match status" value="1"/>
</dbReference>
<evidence type="ECO:0000256" key="5">
    <source>
        <dbReference type="ARBA" id="ARBA00022801"/>
    </source>
</evidence>
<dbReference type="NCBIfam" id="TIGR01873">
    <property type="entry name" value="cas_CT1978"/>
    <property type="match status" value="1"/>
</dbReference>
<dbReference type="SUPFAM" id="SSF53098">
    <property type="entry name" value="Ribonuclease H-like"/>
    <property type="match status" value="1"/>
</dbReference>
<dbReference type="AlphaFoldDB" id="A0A837RE65"/>
<dbReference type="GeneID" id="49393794"/>
<dbReference type="CDD" id="cd06127">
    <property type="entry name" value="DEDDh"/>
    <property type="match status" value="1"/>
</dbReference>
<dbReference type="Pfam" id="PF09707">
    <property type="entry name" value="Cas_Cas2CT1978"/>
    <property type="match status" value="1"/>
</dbReference>
<dbReference type="Gene3D" id="3.30.70.240">
    <property type="match status" value="1"/>
</dbReference>
<dbReference type="InterPro" id="IPR012337">
    <property type="entry name" value="RNaseH-like_sf"/>
</dbReference>
<keyword evidence="4" id="KW-0540">Nuclease</keyword>
<keyword evidence="5" id="KW-0378">Hydrolase</keyword>
<accession>A0A837RE65</accession>
<evidence type="ECO:0000259" key="9">
    <source>
        <dbReference type="SMART" id="SM00479"/>
    </source>
</evidence>
<dbReference type="SMART" id="SM00479">
    <property type="entry name" value="EXOIII"/>
    <property type="match status" value="1"/>
</dbReference>
<evidence type="ECO:0000313" key="10">
    <source>
        <dbReference type="EMBL" id="KRK26421.1"/>
    </source>
</evidence>
<dbReference type="EMBL" id="AZCU01000003">
    <property type="protein sequence ID" value="KRK26421.1"/>
    <property type="molecule type" value="Genomic_DNA"/>
</dbReference>
<evidence type="ECO:0000313" key="11">
    <source>
        <dbReference type="Proteomes" id="UP000051020"/>
    </source>
</evidence>
<dbReference type="GO" id="GO:0006260">
    <property type="term" value="P:DNA replication"/>
    <property type="evidence" value="ECO:0007669"/>
    <property type="project" value="UniProtKB-KW"/>
</dbReference>
<evidence type="ECO:0000256" key="6">
    <source>
        <dbReference type="ARBA" id="ARBA00022839"/>
    </source>
</evidence>
<keyword evidence="2" id="KW-0548">Nucleotidyltransferase</keyword>
<dbReference type="Gene3D" id="3.30.420.10">
    <property type="entry name" value="Ribonuclease H-like superfamily/Ribonuclease H"/>
    <property type="match status" value="1"/>
</dbReference>
<comment type="caution">
    <text evidence="10">The sequence shown here is derived from an EMBL/GenBank/DDBJ whole genome shotgun (WGS) entry which is preliminary data.</text>
</comment>
<dbReference type="InterPro" id="IPR036397">
    <property type="entry name" value="RNaseH_sf"/>
</dbReference>
<organism evidence="10 11">
    <name type="scientific">Lactiplantibacillus pentosus DSM 20314</name>
    <dbReference type="NCBI Taxonomy" id="1423791"/>
    <lineage>
        <taxon>Bacteria</taxon>
        <taxon>Bacillati</taxon>
        <taxon>Bacillota</taxon>
        <taxon>Bacilli</taxon>
        <taxon>Lactobacillales</taxon>
        <taxon>Lactobacillaceae</taxon>
        <taxon>Lactiplantibacillus</taxon>
    </lineage>
</organism>